<dbReference type="Gene3D" id="3.90.550.10">
    <property type="entry name" value="Spore Coat Polysaccharide Biosynthesis Protein SpsA, Chain A"/>
    <property type="match status" value="1"/>
</dbReference>
<evidence type="ECO:0000259" key="1">
    <source>
        <dbReference type="Pfam" id="PF13524"/>
    </source>
</evidence>
<dbReference type="InterPro" id="IPR055259">
    <property type="entry name" value="YkvP/CgeB_Glyco_trans-like"/>
</dbReference>
<accession>A0A9W5REQ4</accession>
<dbReference type="SUPFAM" id="SSF53756">
    <property type="entry name" value="UDP-Glycosyltransferase/glycogen phosphorylase"/>
    <property type="match status" value="1"/>
</dbReference>
<proteinExistence type="predicted"/>
<protein>
    <recommendedName>
        <fullName evidence="1">Spore protein YkvP/CgeB glycosyl transferase-like domain-containing protein</fullName>
    </recommendedName>
</protein>
<dbReference type="SUPFAM" id="SSF53448">
    <property type="entry name" value="Nucleotide-diphospho-sugar transferases"/>
    <property type="match status" value="1"/>
</dbReference>
<dbReference type="OrthoDB" id="6713581at2"/>
<comment type="caution">
    <text evidence="2">The sequence shown here is derived from an EMBL/GenBank/DDBJ whole genome shotgun (WGS) entry which is preliminary data.</text>
</comment>
<name>A0A9W5REQ4_9ACTO</name>
<evidence type="ECO:0000313" key="2">
    <source>
        <dbReference type="EMBL" id="EPD31046.1"/>
    </source>
</evidence>
<dbReference type="Gene3D" id="3.40.50.2000">
    <property type="entry name" value="Glycogen Phosphorylase B"/>
    <property type="match status" value="1"/>
</dbReference>
<reference evidence="2 3" key="1">
    <citation type="submission" date="2013-05" db="EMBL/GenBank/DDBJ databases">
        <title>The Genome Sequence of Actinomyces europaeus ACS-120-V-COL10B.</title>
        <authorList>
            <consortium name="The Broad Institute Genomics Platform"/>
            <person name="Earl A."/>
            <person name="Ward D."/>
            <person name="Feldgarden M."/>
            <person name="Gevers D."/>
            <person name="Saerens B."/>
            <person name="Vaneechoutte M."/>
            <person name="Walker B."/>
            <person name="Young S."/>
            <person name="Zeng Q."/>
            <person name="Gargeya S."/>
            <person name="Fitzgerald M."/>
            <person name="Haas B."/>
            <person name="Abouelleil A."/>
            <person name="Allen A.W."/>
            <person name="Alvarado L."/>
            <person name="Arachchi H.M."/>
            <person name="Berlin A.M."/>
            <person name="Chapman S.B."/>
            <person name="Gainer-Dewar J."/>
            <person name="Goldberg J."/>
            <person name="Griggs A."/>
            <person name="Gujja S."/>
            <person name="Hansen M."/>
            <person name="Howarth C."/>
            <person name="Imamovic A."/>
            <person name="Ireland A."/>
            <person name="Larimer J."/>
            <person name="McCowan C."/>
            <person name="Murphy C."/>
            <person name="Pearson M."/>
            <person name="Poon T.W."/>
            <person name="Priest M."/>
            <person name="Roberts A."/>
            <person name="Saif S."/>
            <person name="Shea T."/>
            <person name="Sisk P."/>
            <person name="Sykes S."/>
            <person name="Wortman J."/>
            <person name="Nusbaum C."/>
            <person name="Birren B."/>
        </authorList>
    </citation>
    <scope>NUCLEOTIDE SEQUENCE [LARGE SCALE GENOMIC DNA]</scope>
    <source>
        <strain evidence="2 3">ACS-120-V-Col10b</strain>
    </source>
</reference>
<organism evidence="2 3">
    <name type="scientific">Gleimia europaea ACS-120-V-Col10b</name>
    <dbReference type="NCBI Taxonomy" id="883069"/>
    <lineage>
        <taxon>Bacteria</taxon>
        <taxon>Bacillati</taxon>
        <taxon>Actinomycetota</taxon>
        <taxon>Actinomycetes</taxon>
        <taxon>Actinomycetales</taxon>
        <taxon>Actinomycetaceae</taxon>
        <taxon>Gleimia</taxon>
    </lineage>
</organism>
<keyword evidence="3" id="KW-1185">Reference proteome</keyword>
<evidence type="ECO:0000313" key="3">
    <source>
        <dbReference type="Proteomes" id="UP000014387"/>
    </source>
</evidence>
<dbReference type="RefSeq" id="WP_016444158.1">
    <property type="nucleotide sequence ID" value="NZ_KE150266.1"/>
</dbReference>
<dbReference type="Proteomes" id="UP000014387">
    <property type="component" value="Unassembled WGS sequence"/>
</dbReference>
<dbReference type="InterPro" id="IPR029044">
    <property type="entry name" value="Nucleotide-diphossugar_trans"/>
</dbReference>
<dbReference type="AlphaFoldDB" id="A0A9W5REQ4"/>
<dbReference type="Pfam" id="PF13524">
    <property type="entry name" value="Glyco_trans_1_2"/>
    <property type="match status" value="1"/>
</dbReference>
<feature type="domain" description="Spore protein YkvP/CgeB glycosyl transferase-like" evidence="1">
    <location>
        <begin position="262"/>
        <end position="390"/>
    </location>
</feature>
<sequence length="631" mass="71077">MTRNSGEMLAQKIQYARRAFWHFRFAGWAGLRRFRAENGAGVDRSQGHLDGAAANWQQFSRGFDLPVTEPRRAMRVGTILDPFSELAFGYEWQQIPLRPSDWRDHYESLDLLFVESAWHGNSDAWQYQLTGSSAPSEALRELVAACKELGIPTVFWNKEDPYHFDDFIDTAKIFDWVFTTERDLIERYKKVLKHDRVGALLFGAQPVIHNPGSRSTKPGDVCFAGTYFNHKFPERAEQINMLLEGTLKSITPGSGSLDIYSRFQDVGSEYRFPEEYQPYVKGELTYEQMLRAYRSYNCFLNVNSIPNSTTMFSRRVFEVLACGTPVISASSPALEGVFGNGVVQVADSDEAANWIKALRMSPDLRDELAYEARMKILLGHTYSHRVDEILKRVGLNNHVVGKPRVSIMAATNRPNQIPHLLKQVGKQVGVEVQLLVATHGFEATPEHKNLANDLALNAQWFYQDETISLGSIYNFLIARADYPIVAKFDDDDDYEPFYLLEQADAIDSMAADVCGKKSHFVTLYLNGVRRSVITYPGQEHFFTGFVSGPTIVARRETMLNIGFEDVGSGEDTAFLKAVSDSGGKIWATGRYGFTQNRLGSSHTWKANSVEILRHSRLIGSPDVSTAISGFN</sequence>
<gene>
    <name evidence="2" type="ORF">HMPREF9238_00803</name>
</gene>
<dbReference type="EMBL" id="AGWN01000001">
    <property type="protein sequence ID" value="EPD31046.1"/>
    <property type="molecule type" value="Genomic_DNA"/>
</dbReference>